<dbReference type="InterPro" id="IPR001214">
    <property type="entry name" value="SET_dom"/>
</dbReference>
<evidence type="ECO:0000256" key="3">
    <source>
        <dbReference type="ARBA" id="ARBA00015413"/>
    </source>
</evidence>
<dbReference type="InterPro" id="IPR025783">
    <property type="entry name" value="Set9_fungi"/>
</dbReference>
<dbReference type="Proteomes" id="UP000235371">
    <property type="component" value="Unassembled WGS sequence"/>
</dbReference>
<feature type="non-terminal residue" evidence="8">
    <location>
        <position position="148"/>
    </location>
</feature>
<name>A0A2J6TG02_9HELO</name>
<dbReference type="GO" id="GO:0140943">
    <property type="term" value="F:histone H4K20 trimethyltransferase activity"/>
    <property type="evidence" value="ECO:0007669"/>
    <property type="project" value="UniProtKB-EC"/>
</dbReference>
<dbReference type="InParanoid" id="A0A2J6TG02"/>
<evidence type="ECO:0000256" key="5">
    <source>
        <dbReference type="ARBA" id="ARBA00030653"/>
    </source>
</evidence>
<dbReference type="Pfam" id="PF00856">
    <property type="entry name" value="SET"/>
    <property type="match status" value="1"/>
</dbReference>
<reference evidence="8 9" key="1">
    <citation type="submission" date="2016-04" db="EMBL/GenBank/DDBJ databases">
        <title>A degradative enzymes factory behind the ericoid mycorrhizal symbiosis.</title>
        <authorList>
            <consortium name="DOE Joint Genome Institute"/>
            <person name="Martino E."/>
            <person name="Morin E."/>
            <person name="Grelet G."/>
            <person name="Kuo A."/>
            <person name="Kohler A."/>
            <person name="Daghino S."/>
            <person name="Barry K."/>
            <person name="Choi C."/>
            <person name="Cichocki N."/>
            <person name="Clum A."/>
            <person name="Copeland A."/>
            <person name="Hainaut M."/>
            <person name="Haridas S."/>
            <person name="Labutti K."/>
            <person name="Lindquist E."/>
            <person name="Lipzen A."/>
            <person name="Khouja H.-R."/>
            <person name="Murat C."/>
            <person name="Ohm R."/>
            <person name="Olson A."/>
            <person name="Spatafora J."/>
            <person name="Veneault-Fourrey C."/>
            <person name="Henrissat B."/>
            <person name="Grigoriev I."/>
            <person name="Martin F."/>
            <person name="Perotto S."/>
        </authorList>
    </citation>
    <scope>NUCLEOTIDE SEQUENCE [LARGE SCALE GENOMIC DNA]</scope>
    <source>
        <strain evidence="8 9">E</strain>
    </source>
</reference>
<dbReference type="EMBL" id="KZ613785">
    <property type="protein sequence ID" value="PMD61949.1"/>
    <property type="molecule type" value="Genomic_DNA"/>
</dbReference>
<dbReference type="PANTHER" id="PTHR12977">
    <property type="entry name" value="SUPPRESSOR OF VARIEGATION 4-20-RELATED"/>
    <property type="match status" value="1"/>
</dbReference>
<dbReference type="EC" id="2.1.1.372" evidence="4"/>
<dbReference type="PROSITE" id="PS51567">
    <property type="entry name" value="SAM_MT43_SUVAR420_1"/>
    <property type="match status" value="1"/>
</dbReference>
<dbReference type="GO" id="GO:0005634">
    <property type="term" value="C:nucleus"/>
    <property type="evidence" value="ECO:0007669"/>
    <property type="project" value="TreeGrafter"/>
</dbReference>
<dbReference type="GeneID" id="36581410"/>
<evidence type="ECO:0000256" key="4">
    <source>
        <dbReference type="ARBA" id="ARBA00024057"/>
    </source>
</evidence>
<evidence type="ECO:0000256" key="2">
    <source>
        <dbReference type="ARBA" id="ARBA00014232"/>
    </source>
</evidence>
<dbReference type="RefSeq" id="XP_024738853.1">
    <property type="nucleotide sequence ID" value="XM_024873330.1"/>
</dbReference>
<evidence type="ECO:0000256" key="6">
    <source>
        <dbReference type="ARBA" id="ARBA00048081"/>
    </source>
</evidence>
<dbReference type="InterPro" id="IPR046341">
    <property type="entry name" value="SET_dom_sf"/>
</dbReference>
<evidence type="ECO:0000256" key="1">
    <source>
        <dbReference type="ARBA" id="ARBA00001984"/>
    </source>
</evidence>
<dbReference type="STRING" id="1095630.A0A2J6TG02"/>
<evidence type="ECO:0000313" key="9">
    <source>
        <dbReference type="Proteomes" id="UP000235371"/>
    </source>
</evidence>
<dbReference type="CDD" id="cd10524">
    <property type="entry name" value="SET_Suv4-20-like"/>
    <property type="match status" value="1"/>
</dbReference>
<dbReference type="OrthoDB" id="6627536at2759"/>
<comment type="function">
    <text evidence="1">Histone methyltransferase that trimethylates 'Lys-20' of histone H4 to form H4K20me3.</text>
</comment>
<proteinExistence type="predicted"/>
<protein>
    <recommendedName>
        <fullName evidence="3">Histone-lysine N-methyltransferase SET9</fullName>
        <ecNumber evidence="4">2.1.1.372</ecNumber>
    </recommendedName>
    <alternativeName>
        <fullName evidence="2">Histone-lysine N-methyltransferase set9</fullName>
    </alternativeName>
    <alternativeName>
        <fullName evidence="5">SET domain protein 9</fullName>
    </alternativeName>
</protein>
<dbReference type="PANTHER" id="PTHR12977:SF4">
    <property type="entry name" value="HISTONE-LYSINE N-METHYLTRANSFERASE KMT5B"/>
    <property type="match status" value="1"/>
</dbReference>
<dbReference type="PROSITE" id="PS50280">
    <property type="entry name" value="SET"/>
    <property type="match status" value="1"/>
</dbReference>
<dbReference type="SUPFAM" id="SSF82199">
    <property type="entry name" value="SET domain"/>
    <property type="match status" value="1"/>
</dbReference>
<feature type="domain" description="SET" evidence="7">
    <location>
        <begin position="17"/>
        <end position="131"/>
    </location>
</feature>
<organism evidence="8 9">
    <name type="scientific">Hyaloscypha bicolor E</name>
    <dbReference type="NCBI Taxonomy" id="1095630"/>
    <lineage>
        <taxon>Eukaryota</taxon>
        <taxon>Fungi</taxon>
        <taxon>Dikarya</taxon>
        <taxon>Ascomycota</taxon>
        <taxon>Pezizomycotina</taxon>
        <taxon>Leotiomycetes</taxon>
        <taxon>Helotiales</taxon>
        <taxon>Hyaloscyphaceae</taxon>
        <taxon>Hyaloscypha</taxon>
        <taxon>Hyaloscypha bicolor</taxon>
    </lineage>
</organism>
<dbReference type="AlphaFoldDB" id="A0A2J6TG02"/>
<keyword evidence="9" id="KW-1185">Reference proteome</keyword>
<dbReference type="InterPro" id="IPR039977">
    <property type="entry name" value="Suv4-20/Set9"/>
</dbReference>
<comment type="catalytic activity">
    <reaction evidence="6">
        <text>L-lysyl(20)-[histone H4] + 3 S-adenosyl-L-methionine = N(6),N(6),N(6)-trimethyl-L-lysyl(20)-[histone H4] + 3 S-adenosyl-L-homocysteine + 3 H(+)</text>
        <dbReference type="Rhea" id="RHEA:64456"/>
        <dbReference type="Rhea" id="RHEA-COMP:15554"/>
        <dbReference type="Rhea" id="RHEA-COMP:15998"/>
        <dbReference type="ChEBI" id="CHEBI:15378"/>
        <dbReference type="ChEBI" id="CHEBI:29969"/>
        <dbReference type="ChEBI" id="CHEBI:57856"/>
        <dbReference type="ChEBI" id="CHEBI:59789"/>
        <dbReference type="ChEBI" id="CHEBI:61961"/>
        <dbReference type="EC" id="2.1.1.372"/>
    </reaction>
</comment>
<gene>
    <name evidence="8" type="ORF">K444DRAFT_499705</name>
</gene>
<evidence type="ECO:0000259" key="7">
    <source>
        <dbReference type="PROSITE" id="PS50280"/>
    </source>
</evidence>
<accession>A0A2J6TG02</accession>
<evidence type="ECO:0000313" key="8">
    <source>
        <dbReference type="EMBL" id="PMD61949.1"/>
    </source>
</evidence>
<dbReference type="SMART" id="SM00317">
    <property type="entry name" value="SET"/>
    <property type="match status" value="1"/>
</dbReference>
<feature type="non-terminal residue" evidence="8">
    <location>
        <position position="1"/>
    </location>
</feature>
<sequence length="148" mass="16704">FPAAYMRRYLSLYLPDCAFEILGTNRYTITIYEAMVVSRKLIRKGEEIKYLCGIRVILTGEEEDDLKEKGLDFSIIKTTRNNATSLLSGPVRFSNHNCEADARLVTTGSTGMKVVATRDIRIGEEITVTYSGDYFGEENCECLCQTCE</sequence>
<dbReference type="Gene3D" id="2.170.270.10">
    <property type="entry name" value="SET domain"/>
    <property type="match status" value="1"/>
</dbReference>